<keyword evidence="8" id="KW-1185">Reference proteome</keyword>
<feature type="region of interest" description="Disordered" evidence="6">
    <location>
        <begin position="1"/>
        <end position="40"/>
    </location>
</feature>
<name>A0A417Y9H9_9ACTN</name>
<proteinExistence type="predicted"/>
<keyword evidence="2" id="KW-0479">Metal-binding</keyword>
<evidence type="ECO:0000313" key="8">
    <source>
        <dbReference type="Proteomes" id="UP000283644"/>
    </source>
</evidence>
<dbReference type="PANTHER" id="PTHR43498:SF1">
    <property type="entry name" value="COB--COM HETERODISULFIDE REDUCTASE IRON-SULFUR SUBUNIT A"/>
    <property type="match status" value="1"/>
</dbReference>
<dbReference type="Pfam" id="PF12831">
    <property type="entry name" value="FAD_oxidored"/>
    <property type="match status" value="1"/>
</dbReference>
<keyword evidence="3" id="KW-0560">Oxidoreductase</keyword>
<dbReference type="GO" id="GO:0051539">
    <property type="term" value="F:4 iron, 4 sulfur cluster binding"/>
    <property type="evidence" value="ECO:0007669"/>
    <property type="project" value="UniProtKB-KW"/>
</dbReference>
<evidence type="ECO:0000256" key="5">
    <source>
        <dbReference type="ARBA" id="ARBA00023014"/>
    </source>
</evidence>
<dbReference type="OrthoDB" id="287984at2"/>
<dbReference type="PANTHER" id="PTHR43498">
    <property type="entry name" value="FERREDOXIN:COB-COM HETERODISULFIDE REDUCTASE SUBUNIT A"/>
    <property type="match status" value="1"/>
</dbReference>
<evidence type="ECO:0000313" key="7">
    <source>
        <dbReference type="EMBL" id="RHW29177.1"/>
    </source>
</evidence>
<keyword evidence="5" id="KW-0411">Iron-sulfur</keyword>
<keyword evidence="1" id="KW-0004">4Fe-4S</keyword>
<reference evidence="7 8" key="1">
    <citation type="submission" date="2018-09" db="EMBL/GenBank/DDBJ databases">
        <title>Genome sequencing of Nocardioides immobilis CCTCC AB 2017083 for comparison to Nocardioides silvaticus.</title>
        <authorList>
            <person name="Li C."/>
            <person name="Wang G."/>
        </authorList>
    </citation>
    <scope>NUCLEOTIDE SEQUENCE [LARGE SCALE GENOMIC DNA]</scope>
    <source>
        <strain evidence="7 8">CCTCC AB 2017083</strain>
    </source>
</reference>
<evidence type="ECO:0000256" key="2">
    <source>
        <dbReference type="ARBA" id="ARBA00022723"/>
    </source>
</evidence>
<keyword evidence="4" id="KW-0408">Iron</keyword>
<evidence type="ECO:0000256" key="6">
    <source>
        <dbReference type="SAM" id="MobiDB-lite"/>
    </source>
</evidence>
<organism evidence="7 8">
    <name type="scientific">Nocardioides immobilis</name>
    <dbReference type="NCBI Taxonomy" id="2049295"/>
    <lineage>
        <taxon>Bacteria</taxon>
        <taxon>Bacillati</taxon>
        <taxon>Actinomycetota</taxon>
        <taxon>Actinomycetes</taxon>
        <taxon>Propionibacteriales</taxon>
        <taxon>Nocardioidaceae</taxon>
        <taxon>Nocardioides</taxon>
    </lineage>
</organism>
<evidence type="ECO:0000256" key="4">
    <source>
        <dbReference type="ARBA" id="ARBA00023004"/>
    </source>
</evidence>
<dbReference type="Gene3D" id="3.50.50.60">
    <property type="entry name" value="FAD/NAD(P)-binding domain"/>
    <property type="match status" value="1"/>
</dbReference>
<comment type="caution">
    <text evidence="7">The sequence shown here is derived from an EMBL/GenBank/DDBJ whole genome shotgun (WGS) entry which is preliminary data.</text>
</comment>
<evidence type="ECO:0000256" key="3">
    <source>
        <dbReference type="ARBA" id="ARBA00023002"/>
    </source>
</evidence>
<evidence type="ECO:0000256" key="1">
    <source>
        <dbReference type="ARBA" id="ARBA00022485"/>
    </source>
</evidence>
<protein>
    <submittedName>
        <fullName evidence="7">FAD-dependent oxidoreductase</fullName>
    </submittedName>
</protein>
<dbReference type="GO" id="GO:0046872">
    <property type="term" value="F:metal ion binding"/>
    <property type="evidence" value="ECO:0007669"/>
    <property type="project" value="UniProtKB-KW"/>
</dbReference>
<dbReference type="SUPFAM" id="SSF51905">
    <property type="entry name" value="FAD/NAD(P)-binding domain"/>
    <property type="match status" value="1"/>
</dbReference>
<accession>A0A417Y9H9</accession>
<dbReference type="EMBL" id="QXGH01000001">
    <property type="protein sequence ID" value="RHW29177.1"/>
    <property type="molecule type" value="Genomic_DNA"/>
</dbReference>
<dbReference type="InterPro" id="IPR036188">
    <property type="entry name" value="FAD/NAD-bd_sf"/>
</dbReference>
<dbReference type="GO" id="GO:0016491">
    <property type="term" value="F:oxidoreductase activity"/>
    <property type="evidence" value="ECO:0007669"/>
    <property type="project" value="UniProtKB-KW"/>
</dbReference>
<dbReference type="AlphaFoldDB" id="A0A417Y9H9"/>
<sequence length="456" mass="48532">MLPRHTRRAQVPSTRPAEYSPKLSPKNDRLRRRRRRQTLAGSHSASFDVVVAGGGAAGVAAAIGAARAGARVALLEKTGNLGGAAVSASVLTYCGFFSRRHELVVAGVGARFLDVLAEDHLYLTHTSPETGNKVVLLDLETTKRALDRLVLESGVEALLHVDVVSADTRDGEVQAITYAHAGSTYSIRANSFVDATGDGSLGAASGALMDEAPPHERQASTMVMRIGGVVEDAQLTGDAVEAAVRGYRSSTGGDMPRTRGPLVRLPLSREIMALLVDLDGDMLDPAQHTRAEQLGRLQALHYWRALRDGIPGWQDSFLVETGPTLGIRETRRMVGRERVTKEDVASGRRRPDVVVARGGWPMESHVGVGRTAYGGIRDDAWFDIPIGATQSATYANLWAAGRLICSDSDAYASTRVMGTAFATGHAAGVAAAWQALKGEVDVAGIQATLRDQDALL</sequence>
<dbReference type="Proteomes" id="UP000283644">
    <property type="component" value="Unassembled WGS sequence"/>
</dbReference>
<dbReference type="InterPro" id="IPR039650">
    <property type="entry name" value="HdrA-like"/>
</dbReference>
<gene>
    <name evidence="7" type="ORF">D0Z08_00155</name>
</gene>